<dbReference type="EMBL" id="CAJVPK010002761">
    <property type="protein sequence ID" value="CAG8618225.1"/>
    <property type="molecule type" value="Genomic_DNA"/>
</dbReference>
<feature type="coiled-coil region" evidence="1">
    <location>
        <begin position="46"/>
        <end position="164"/>
    </location>
</feature>
<name>A0A9N9GLX3_9GLOM</name>
<feature type="compositionally biased region" description="Polar residues" evidence="2">
    <location>
        <begin position="548"/>
        <end position="578"/>
    </location>
</feature>
<accession>A0A9N9GLX3</accession>
<comment type="caution">
    <text evidence="3">The sequence shown here is derived from an EMBL/GenBank/DDBJ whole genome shotgun (WGS) entry which is preliminary data.</text>
</comment>
<evidence type="ECO:0000313" key="3">
    <source>
        <dbReference type="EMBL" id="CAG8618225.1"/>
    </source>
</evidence>
<feature type="non-terminal residue" evidence="3">
    <location>
        <position position="1"/>
    </location>
</feature>
<dbReference type="OrthoDB" id="2407739at2759"/>
<feature type="region of interest" description="Disordered" evidence="2">
    <location>
        <begin position="242"/>
        <end position="276"/>
    </location>
</feature>
<keyword evidence="1" id="KW-0175">Coiled coil</keyword>
<protein>
    <submittedName>
        <fullName evidence="3">1864_t:CDS:1</fullName>
    </submittedName>
</protein>
<organism evidence="3 4">
    <name type="scientific">Diversispora eburnea</name>
    <dbReference type="NCBI Taxonomy" id="1213867"/>
    <lineage>
        <taxon>Eukaryota</taxon>
        <taxon>Fungi</taxon>
        <taxon>Fungi incertae sedis</taxon>
        <taxon>Mucoromycota</taxon>
        <taxon>Glomeromycotina</taxon>
        <taxon>Glomeromycetes</taxon>
        <taxon>Diversisporales</taxon>
        <taxon>Diversisporaceae</taxon>
        <taxon>Diversispora</taxon>
    </lineage>
</organism>
<evidence type="ECO:0000256" key="2">
    <source>
        <dbReference type="SAM" id="MobiDB-lite"/>
    </source>
</evidence>
<feature type="compositionally biased region" description="Polar residues" evidence="2">
    <location>
        <begin position="586"/>
        <end position="601"/>
    </location>
</feature>
<keyword evidence="4" id="KW-1185">Reference proteome</keyword>
<feature type="compositionally biased region" description="Low complexity" evidence="2">
    <location>
        <begin position="535"/>
        <end position="547"/>
    </location>
</feature>
<feature type="region of interest" description="Disordered" evidence="2">
    <location>
        <begin position="532"/>
        <end position="611"/>
    </location>
</feature>
<sequence>MSEIIISYLNQSKDKSFWGFLCRYRNEIVAITPPTSRGCDLDNDWAKNFIREAQKLEDLNEKVNSERQRVAKKLEDYWNNVIAERETKEDILVREAEEARIQDELSRLRHKLSEIQEKLAFEISELRQKYVELEAKNIEVEVENTKLKQDKKEVEARFLNLEQRDREKTDLIAKLKHNVSLIKEQSLQNENNRYTPEQIVLSQRESDVNIPNPVISQCISRASSTSTNSKLLKDDTLEQIENNFDNTEHRTSRSSGICQERDNRSLASPEPNSNVCQETETPEALIVLRCSTPSICIKNKSSEDIAIDEFLDLKEKERVSNMVREKNREKKLRSQLNNISQSNKNKVQKFMSGVSTNSSSQLQYTGSISNSSADNDAIPTTLNEIESQPSNTSFTFLYEKLCNAIILADRKTQEAIFCYCNFGEALIQRRNEIASEKQIDPESNAVSRILNKEVRAQLPANISDVLLWKRIEKAKKLYKLFSTIGKDKICRIHSFSADSISKMTNKDIQYIIDNVPFDYSIKIEFTLKSKNPELSSGSDNKNSFSSKLSQENNQDSKTEASILTTSSIQSLHTSNSEDMISEDNKSPSNIESNARNSTSSKLPEAEVSISQ</sequence>
<evidence type="ECO:0000256" key="1">
    <source>
        <dbReference type="SAM" id="Coils"/>
    </source>
</evidence>
<dbReference type="Proteomes" id="UP000789706">
    <property type="component" value="Unassembled WGS sequence"/>
</dbReference>
<dbReference type="AlphaFoldDB" id="A0A9N9GLX3"/>
<reference evidence="3" key="1">
    <citation type="submission" date="2021-06" db="EMBL/GenBank/DDBJ databases">
        <authorList>
            <person name="Kallberg Y."/>
            <person name="Tangrot J."/>
            <person name="Rosling A."/>
        </authorList>
    </citation>
    <scope>NUCLEOTIDE SEQUENCE</scope>
    <source>
        <strain evidence="3">AZ414A</strain>
    </source>
</reference>
<gene>
    <name evidence="3" type="ORF">DEBURN_LOCUS10260</name>
</gene>
<proteinExistence type="predicted"/>
<evidence type="ECO:0000313" key="4">
    <source>
        <dbReference type="Proteomes" id="UP000789706"/>
    </source>
</evidence>